<dbReference type="EMBL" id="JANAKD010000494">
    <property type="protein sequence ID" value="KAJ3493368.1"/>
    <property type="molecule type" value="Genomic_DNA"/>
</dbReference>
<reference evidence="1" key="1">
    <citation type="submission" date="2022-07" db="EMBL/GenBank/DDBJ databases">
        <title>Genome Sequence of Lecanicillium saksenae.</title>
        <authorList>
            <person name="Buettner E."/>
        </authorList>
    </citation>
    <scope>NUCLEOTIDE SEQUENCE</scope>
    <source>
        <strain evidence="1">VT-O1</strain>
    </source>
</reference>
<protein>
    <submittedName>
        <fullName evidence="1">Uncharacterized protein</fullName>
    </submittedName>
</protein>
<accession>A0ACC1QUH8</accession>
<keyword evidence="2" id="KW-1185">Reference proteome</keyword>
<evidence type="ECO:0000313" key="2">
    <source>
        <dbReference type="Proteomes" id="UP001148737"/>
    </source>
</evidence>
<sequence>MNAVRRHWFRAPTRTDTSAPCVKSVVDEADVFPVHKLDSMAEYQKFLAKVMLFNDALDANMLNASLSRLLEIGDWRKLGGRIKKDSNGRLQIHVPRQFSDDQPAVAYTHECLATMSISDHPIARQFPTHTGGKSMQSVPSHGDLRTLQVRPDFPGSLDALMAANLPPLSLHVHTFKDATIVGLAWPHLLMDGIARSALMKSWSLVMAGQEDKVPLVVGARHDVLSDLPPGSNDQDEFFEKKGLLHGTKLARFALRWGWEKLTGPAKSIRMIYLPKATYDALVGEIKDQVFQIGEECGERQFISEVDAVTAWIINQLASLEPERPLMVLSLANCRYLLKRQLSSDGAYLQNMVLINYIGLSSEEASGAVGPLALNCRRQLREQMAEPRVLSFIKWLTKRVDEKFYGVPSIPLCGDEHSTFICINSMLKAGLITNTDFAPAVLHLGDAAETRQNPAGSMVNFFYDTPNEPTQYVNIFNILGNDHSGGVWFFGHFSQQMWDRLEQTLEQLTK</sequence>
<evidence type="ECO:0000313" key="1">
    <source>
        <dbReference type="EMBL" id="KAJ3493368.1"/>
    </source>
</evidence>
<comment type="caution">
    <text evidence="1">The sequence shown here is derived from an EMBL/GenBank/DDBJ whole genome shotgun (WGS) entry which is preliminary data.</text>
</comment>
<dbReference type="Proteomes" id="UP001148737">
    <property type="component" value="Unassembled WGS sequence"/>
</dbReference>
<gene>
    <name evidence="1" type="ORF">NLG97_g4776</name>
</gene>
<name>A0ACC1QUH8_9HYPO</name>
<organism evidence="1 2">
    <name type="scientific">Lecanicillium saksenae</name>
    <dbReference type="NCBI Taxonomy" id="468837"/>
    <lineage>
        <taxon>Eukaryota</taxon>
        <taxon>Fungi</taxon>
        <taxon>Dikarya</taxon>
        <taxon>Ascomycota</taxon>
        <taxon>Pezizomycotina</taxon>
        <taxon>Sordariomycetes</taxon>
        <taxon>Hypocreomycetidae</taxon>
        <taxon>Hypocreales</taxon>
        <taxon>Cordycipitaceae</taxon>
        <taxon>Lecanicillium</taxon>
    </lineage>
</organism>
<proteinExistence type="predicted"/>